<organism evidence="1 2">
    <name type="scientific">Streblomastix strix</name>
    <dbReference type="NCBI Taxonomy" id="222440"/>
    <lineage>
        <taxon>Eukaryota</taxon>
        <taxon>Metamonada</taxon>
        <taxon>Preaxostyla</taxon>
        <taxon>Oxymonadida</taxon>
        <taxon>Streblomastigidae</taxon>
        <taxon>Streblomastix</taxon>
    </lineage>
</organism>
<name>A0A5J4WZQ9_9EUKA</name>
<dbReference type="AlphaFoldDB" id="A0A5J4WZQ9"/>
<gene>
    <name evidence="1" type="ORF">EZS28_004135</name>
</gene>
<sequence length="232" mass="26328">MDRANEYNVDGSLLGLGSDILLDIMSEMELPQDVRQFLALCQKIYKLKDHPRFEKIIQSIVQITPVFIIMEASQGCVEKNKFIHTGENECCTIAIEPAISEGIVRIDLIFENTSYSCILGVADASYYFAAGRHPIYDGNHLSKYVKRNQQYADGQRISIEVDMATVPRRATFFVDDVEQPNYIIGIPSEIRFWAYTIYSSSSFTVTKFKRLIKSSTKGVAGSKALEWGKKWK</sequence>
<dbReference type="EMBL" id="SNRW01000579">
    <property type="protein sequence ID" value="KAA6400333.1"/>
    <property type="molecule type" value="Genomic_DNA"/>
</dbReference>
<accession>A0A5J4WZQ9</accession>
<evidence type="ECO:0000313" key="2">
    <source>
        <dbReference type="Proteomes" id="UP000324800"/>
    </source>
</evidence>
<proteinExistence type="predicted"/>
<comment type="caution">
    <text evidence="1">The sequence shown here is derived from an EMBL/GenBank/DDBJ whole genome shotgun (WGS) entry which is preliminary data.</text>
</comment>
<evidence type="ECO:0000313" key="1">
    <source>
        <dbReference type="EMBL" id="KAA6400333.1"/>
    </source>
</evidence>
<reference evidence="1 2" key="1">
    <citation type="submission" date="2019-03" db="EMBL/GenBank/DDBJ databases">
        <title>Single cell metagenomics reveals metabolic interactions within the superorganism composed of flagellate Streblomastix strix and complex community of Bacteroidetes bacteria on its surface.</title>
        <authorList>
            <person name="Treitli S.C."/>
            <person name="Kolisko M."/>
            <person name="Husnik F."/>
            <person name="Keeling P."/>
            <person name="Hampl V."/>
        </authorList>
    </citation>
    <scope>NUCLEOTIDE SEQUENCE [LARGE SCALE GENOMIC DNA]</scope>
    <source>
        <strain evidence="1">ST1C</strain>
    </source>
</reference>
<dbReference type="Proteomes" id="UP000324800">
    <property type="component" value="Unassembled WGS sequence"/>
</dbReference>
<protein>
    <submittedName>
        <fullName evidence="1">Uncharacterized protein</fullName>
    </submittedName>
</protein>